<dbReference type="GO" id="GO:0048488">
    <property type="term" value="P:synaptic vesicle endocytosis"/>
    <property type="evidence" value="ECO:0007669"/>
    <property type="project" value="Ensembl"/>
</dbReference>
<dbReference type="GO" id="GO:0098850">
    <property type="term" value="C:extrinsic component of synaptic vesicle membrane"/>
    <property type="evidence" value="ECO:0007669"/>
    <property type="project" value="Ensembl"/>
</dbReference>
<dbReference type="GeneTree" id="ENSGT00940000154382"/>
<feature type="compositionally biased region" description="Basic and acidic residues" evidence="1">
    <location>
        <begin position="16"/>
        <end position="31"/>
    </location>
</feature>
<dbReference type="PROSITE" id="PS50097">
    <property type="entry name" value="BTB"/>
    <property type="match status" value="2"/>
</dbReference>
<reference evidence="3" key="1">
    <citation type="submission" date="2025-08" db="UniProtKB">
        <authorList>
            <consortium name="Ensembl"/>
        </authorList>
    </citation>
    <scope>IDENTIFICATION</scope>
</reference>
<feature type="compositionally biased region" description="Basic and acidic residues" evidence="1">
    <location>
        <begin position="760"/>
        <end position="775"/>
    </location>
</feature>
<dbReference type="SMART" id="SM00225">
    <property type="entry name" value="BTB"/>
    <property type="match status" value="2"/>
</dbReference>
<feature type="region of interest" description="Disordered" evidence="1">
    <location>
        <begin position="1567"/>
        <end position="1593"/>
    </location>
</feature>
<dbReference type="InterPro" id="IPR000210">
    <property type="entry name" value="BTB/POZ_dom"/>
</dbReference>
<dbReference type="Proteomes" id="UP000694406">
    <property type="component" value="Unplaced"/>
</dbReference>
<name>A0A8C5RS74_LATLA</name>
<dbReference type="InterPro" id="IPR011333">
    <property type="entry name" value="SKP1/BTB/POZ_sf"/>
</dbReference>
<feature type="region of interest" description="Disordered" evidence="1">
    <location>
        <begin position="1492"/>
        <end position="1519"/>
    </location>
</feature>
<feature type="compositionally biased region" description="Basic and acidic residues" evidence="1">
    <location>
        <begin position="589"/>
        <end position="606"/>
    </location>
</feature>
<dbReference type="SUPFAM" id="SSF54695">
    <property type="entry name" value="POZ domain"/>
    <property type="match status" value="2"/>
</dbReference>
<feature type="domain" description="BTB" evidence="2">
    <location>
        <begin position="230"/>
        <end position="297"/>
    </location>
</feature>
<organism evidence="3 4">
    <name type="scientific">Laticauda laticaudata</name>
    <name type="common">Blue-ringed sea krait</name>
    <name type="synonym">Blue-lipped sea krait</name>
    <dbReference type="NCBI Taxonomy" id="8630"/>
    <lineage>
        <taxon>Eukaryota</taxon>
        <taxon>Metazoa</taxon>
        <taxon>Chordata</taxon>
        <taxon>Craniata</taxon>
        <taxon>Vertebrata</taxon>
        <taxon>Euteleostomi</taxon>
        <taxon>Lepidosauria</taxon>
        <taxon>Squamata</taxon>
        <taxon>Bifurcata</taxon>
        <taxon>Unidentata</taxon>
        <taxon>Episquamata</taxon>
        <taxon>Toxicofera</taxon>
        <taxon>Serpentes</taxon>
        <taxon>Colubroidea</taxon>
        <taxon>Elapidae</taxon>
        <taxon>Laticaudinae</taxon>
        <taxon>Laticauda</taxon>
    </lineage>
</organism>
<evidence type="ECO:0000256" key="1">
    <source>
        <dbReference type="SAM" id="MobiDB-lite"/>
    </source>
</evidence>
<protein>
    <submittedName>
        <fullName evidence="3">BTB domain containing 8</fullName>
    </submittedName>
</protein>
<accession>A0A8C5RS74</accession>
<feature type="compositionally biased region" description="Basic and acidic residues" evidence="1">
    <location>
        <begin position="1192"/>
        <end position="1213"/>
    </location>
</feature>
<feature type="compositionally biased region" description="Basic and acidic residues" evidence="1">
    <location>
        <begin position="1567"/>
        <end position="1580"/>
    </location>
</feature>
<dbReference type="Gene3D" id="3.30.710.10">
    <property type="entry name" value="Potassium Channel Kv1.1, Chain A"/>
    <property type="match status" value="2"/>
</dbReference>
<reference evidence="3" key="2">
    <citation type="submission" date="2025-09" db="UniProtKB">
        <authorList>
            <consortium name="Ensembl"/>
        </authorList>
    </citation>
    <scope>IDENTIFICATION</scope>
</reference>
<gene>
    <name evidence="3" type="primary">BTBD8</name>
</gene>
<sequence>MARCGGNSVSRGSGGPREEPARKGGERGSAERRRLKELVAEQLRRDMERLLKEEIHTDITFCVGNTPFKAHKAVLLARVPNFFLHVVGRHLNTCNNCEALKLQYLEPSEFKTFLQAVYSSDRIITEDEQQILNKKISRPELAKENEELKVGDLHNDQICTEQRPGNHERTSDHHWIVCKTAVETDCAAPSFSASDMPTEAIDAEGEVTMSEIASGLGKDLLMLYQNSWLSDINIWIDGKPFEVHRAILCARSSYFSAMLNGNWAESSQEHITLQGISHAEMTVILHFIYGAVLEFPKNVNAGCILSIADMYGLDGLKEIAVYILKRDYCNFFQKPVPGKHQPVLECLAIAHSTRAEHLYEACMKWLVQNFARCWSEKNFANLSSELQNNCLTTLIDSLSTQNAAHFLMETNRVLSSLPQVKWTETARTLAFRLQEECMAFMVSNFPEIIQSQSFIALLQAQAMSSKPDLLDQVLEAVRKEVTTENSCCLLIAVDALLSSSNVNEMGFLCRIQALRDKLWIFLLQSFFAVRHTEGWKLLKAADQERIQAAAVDKGDDRRPTKKPIFSSSQLNRCFGGTCVLKQTAWEASKKENSCGDPSANKDKMKSDALGASGHTSATNRNSNNKALKHDDLKGKDSKKAVCKLMKESKIGEKMPSPKARAVIKPKVENNGNAKNETLLAKQDSDRPLPSSGHKNAGSSKTSKNQEGKTTGARPKVFAGISNVQIKPKPVKKALGKESPLMSTDTVSKSTSSSPDLLMSIEKDDPKEEKADESKKQSALKIKSGTKMTNGALSKKHVNDLEANSPTNSVTRKCTGKNNNEHIQQAVVKKRGNEVGSSVPQQKTKNIANATKSQGLQGDLSNPLKAALSPKQNEENGMTQDMTLTSLKKKAKSSQATSVKATAKIVTTKTQTHSKKSEMTNNKEQKQKTVLKLPSGQKPHRSESSLPKNVLGEEQKNSGLKLEHPTLEDQPCGNHKFNPEDKNDSGTSLPELQRQNIPTLGKNIPIEEVACKRDLGLSCVSEWNMSMKHNEAAKQIHKNEDDKSPINKKMEQCIFELHPVQCHESIVCRNFNQNATHLTLNEMEKCKTLPESVACQNFLETLTKNESHLVQEKSVVYFDTLEAEKGISHVNGSSHRLSDGSNSEQEDKKSSTFKTFVIDSESADELSDKSALTDSQLATVESEPASKSYVEQVAEKASSKDTDTTETPESHENSEAPFTDQWNISSSVLDPKESPESDTGSATTSSDDIKPRSEDYDAGGSQDDEGSNERGISKCSTMLCHDFLGRSSSDTSTPEELKMYDTSLRIEVKMKKENSEHFRVISTSDEEIPRKKPETTWLRQGGERQSRSSGGNTNFATTQFPQEADQVSSSADETEEEKSENENAVDKMSPSEVPVQQFHGIVNLAFDDATENDIESQEFSATKNFKRSVLLSVDECEELGSDDGVEVHTPLQCTLDAATPSDVFDGISHKPLNKTFYSRYSLEIEDGFLDCKGGDKEQMDKNEKPSIDSHDSDQTVKDTSVTAVTEQTCLERAEKIGDSQLSSEVKYEGTNGFQCNKLLDNDSKTQGRPCHLDLHQRDNTDLQKNSSTKPVDPYKSHFLAQEGNMKESASPEYTDTALLAGDIDDCDRLTQTCMYEHRLPKTLSPIYEMDVGEAFEQSMESEVNFLDMDFEDQQFAEQDWTLLRQLLSDQESNLDIRNSVPEDLNLAQYLINQTLFLARDTSQPQGKAQFDTFSKWTELISPLDDSSASLTVASFSSEDCSSPHGEWTILELETHH</sequence>
<evidence type="ECO:0000313" key="3">
    <source>
        <dbReference type="Ensembl" id="ENSLLTP00000007464.1"/>
    </source>
</evidence>
<feature type="region of interest" description="Disordered" evidence="1">
    <location>
        <begin position="885"/>
        <end position="995"/>
    </location>
</feature>
<dbReference type="GO" id="GO:0005654">
    <property type="term" value="C:nucleoplasm"/>
    <property type="evidence" value="ECO:0007669"/>
    <property type="project" value="Ensembl"/>
</dbReference>
<keyword evidence="4" id="KW-1185">Reference proteome</keyword>
<dbReference type="Pfam" id="PF26017">
    <property type="entry name" value="BACK_BTBD8"/>
    <property type="match status" value="1"/>
</dbReference>
<dbReference type="PANTHER" id="PTHR22427">
    <property type="entry name" value="GH15728P"/>
    <property type="match status" value="1"/>
</dbReference>
<evidence type="ECO:0000259" key="2">
    <source>
        <dbReference type="PROSITE" id="PS50097"/>
    </source>
</evidence>
<dbReference type="InterPro" id="IPR040121">
    <property type="entry name" value="BTBD8_BTB_POZ_1"/>
</dbReference>
<feature type="domain" description="BTB" evidence="2">
    <location>
        <begin position="57"/>
        <end position="126"/>
    </location>
</feature>
<dbReference type="CDD" id="cd18490">
    <property type="entry name" value="BACK_BTBD8"/>
    <property type="match status" value="1"/>
</dbReference>
<feature type="compositionally biased region" description="Polar residues" evidence="1">
    <location>
        <begin position="1129"/>
        <end position="1142"/>
    </location>
</feature>
<feature type="compositionally biased region" description="Polar residues" evidence="1">
    <location>
        <begin position="801"/>
        <end position="818"/>
    </location>
</feature>
<feature type="compositionally biased region" description="Polar residues" evidence="1">
    <location>
        <begin position="1169"/>
        <end position="1178"/>
    </location>
</feature>
<feature type="compositionally biased region" description="Basic and acidic residues" evidence="1">
    <location>
        <begin position="950"/>
        <end position="966"/>
    </location>
</feature>
<feature type="compositionally biased region" description="Low complexity" evidence="1">
    <location>
        <begin position="892"/>
        <end position="910"/>
    </location>
</feature>
<feature type="compositionally biased region" description="Basic and acidic residues" evidence="1">
    <location>
        <begin position="1492"/>
        <end position="1515"/>
    </location>
</feature>
<dbReference type="InterPro" id="IPR027907">
    <property type="entry name" value="BTBD8_C"/>
</dbReference>
<feature type="region of interest" description="Disordered" evidence="1">
    <location>
        <begin position="1"/>
        <end position="31"/>
    </location>
</feature>
<feature type="region of interest" description="Disordered" evidence="1">
    <location>
        <begin position="1322"/>
        <end position="1390"/>
    </location>
</feature>
<dbReference type="Ensembl" id="ENSLLTT00000007743.1">
    <property type="protein sequence ID" value="ENSLLTP00000007464.1"/>
    <property type="gene ID" value="ENSLLTG00000005655.1"/>
</dbReference>
<feature type="compositionally biased region" description="Polar residues" evidence="1">
    <location>
        <begin position="984"/>
        <end position="995"/>
    </location>
</feature>
<feature type="compositionally biased region" description="Polar residues" evidence="1">
    <location>
        <begin position="1351"/>
        <end position="1366"/>
    </location>
</feature>
<proteinExistence type="predicted"/>
<feature type="compositionally biased region" description="Low complexity" evidence="1">
    <location>
        <begin position="1236"/>
        <end position="1245"/>
    </location>
</feature>
<feature type="compositionally biased region" description="Polar residues" evidence="1">
    <location>
        <begin position="692"/>
        <end position="708"/>
    </location>
</feature>
<dbReference type="GO" id="GO:0016182">
    <property type="term" value="P:synaptic vesicle budding from endosome"/>
    <property type="evidence" value="ECO:0007669"/>
    <property type="project" value="Ensembl"/>
</dbReference>
<feature type="compositionally biased region" description="Polar residues" evidence="1">
    <location>
        <begin position="613"/>
        <end position="625"/>
    </location>
</feature>
<dbReference type="CDD" id="cd18285">
    <property type="entry name" value="BTB1_POZ_BTBD8"/>
    <property type="match status" value="1"/>
</dbReference>
<dbReference type="InterPro" id="IPR043225">
    <property type="entry name" value="BACK_BTBD8"/>
</dbReference>
<dbReference type="Pfam" id="PF15363">
    <property type="entry name" value="BTBD8_C"/>
    <property type="match status" value="1"/>
</dbReference>
<feature type="region of interest" description="Disordered" evidence="1">
    <location>
        <begin position="1163"/>
        <end position="1272"/>
    </location>
</feature>
<feature type="region of interest" description="Disordered" evidence="1">
    <location>
        <begin position="1128"/>
        <end position="1151"/>
    </location>
</feature>
<feature type="compositionally biased region" description="Basic and acidic residues" evidence="1">
    <location>
        <begin position="627"/>
        <end position="652"/>
    </location>
</feature>
<dbReference type="Pfam" id="PF00651">
    <property type="entry name" value="BTB"/>
    <property type="match status" value="2"/>
</dbReference>
<evidence type="ECO:0000313" key="4">
    <source>
        <dbReference type="Proteomes" id="UP000694406"/>
    </source>
</evidence>
<feature type="compositionally biased region" description="Basic and acidic residues" evidence="1">
    <location>
        <begin position="914"/>
        <end position="926"/>
    </location>
</feature>
<feature type="compositionally biased region" description="Low complexity" evidence="1">
    <location>
        <begin position="742"/>
        <end position="753"/>
    </location>
</feature>
<dbReference type="CDD" id="cd18286">
    <property type="entry name" value="BTB2_POZ_BTBD8"/>
    <property type="match status" value="1"/>
</dbReference>
<dbReference type="PANTHER" id="PTHR22427:SF2">
    <property type="entry name" value="BTB_POZ DOMAIN-CONTAINING PROTEIN 8"/>
    <property type="match status" value="1"/>
</dbReference>
<feature type="region of interest" description="Disordered" evidence="1">
    <location>
        <begin position="589"/>
        <end position="818"/>
    </location>
</feature>